<dbReference type="SUPFAM" id="SSF50447">
    <property type="entry name" value="Translation proteins"/>
    <property type="match status" value="1"/>
</dbReference>
<feature type="domain" description="Alanyl-transfer RNA synthetases family profile" evidence="6">
    <location>
        <begin position="1"/>
        <end position="219"/>
    </location>
</feature>
<dbReference type="Proteomes" id="UP001322664">
    <property type="component" value="Chromosome"/>
</dbReference>
<evidence type="ECO:0000256" key="5">
    <source>
        <dbReference type="SAM" id="Coils"/>
    </source>
</evidence>
<gene>
    <name evidence="7" type="ORF">R6U77_03850</name>
</gene>
<dbReference type="SUPFAM" id="SSF55186">
    <property type="entry name" value="ThrRS/AlaRS common domain"/>
    <property type="match status" value="1"/>
</dbReference>
<comment type="cofactor">
    <cofactor evidence="1">
        <name>Zn(2+)</name>
        <dbReference type="ChEBI" id="CHEBI:29105"/>
    </cofactor>
</comment>
<proteinExistence type="predicted"/>
<dbReference type="Gene3D" id="2.40.30.130">
    <property type="match status" value="1"/>
</dbReference>
<dbReference type="InterPro" id="IPR012947">
    <property type="entry name" value="tRNA_SAD"/>
</dbReference>
<dbReference type="Gene3D" id="3.30.980.10">
    <property type="entry name" value="Threonyl-trna Synthetase, Chain A, domain 2"/>
    <property type="match status" value="1"/>
</dbReference>
<dbReference type="SMART" id="SM00863">
    <property type="entry name" value="tRNA_SAD"/>
    <property type="match status" value="1"/>
</dbReference>
<protein>
    <submittedName>
        <fullName evidence="7">DHHA1 domain-containing protein</fullName>
    </submittedName>
</protein>
<dbReference type="Pfam" id="PF07973">
    <property type="entry name" value="tRNA_SAD"/>
    <property type="match status" value="1"/>
</dbReference>
<keyword evidence="8" id="KW-1185">Reference proteome</keyword>
<dbReference type="PANTHER" id="PTHR43462:SF1">
    <property type="entry name" value="ALANYL-TRNA EDITING PROTEIN AARSD1"/>
    <property type="match status" value="1"/>
</dbReference>
<evidence type="ECO:0000256" key="3">
    <source>
        <dbReference type="ARBA" id="ARBA00022723"/>
    </source>
</evidence>
<keyword evidence="5" id="KW-0175">Coiled coil</keyword>
<accession>A0ABZ0RX81</accession>
<evidence type="ECO:0000313" key="8">
    <source>
        <dbReference type="Proteomes" id="UP001322664"/>
    </source>
</evidence>
<evidence type="ECO:0000256" key="1">
    <source>
        <dbReference type="ARBA" id="ARBA00001947"/>
    </source>
</evidence>
<evidence type="ECO:0000313" key="7">
    <source>
        <dbReference type="EMBL" id="WPK12849.1"/>
    </source>
</evidence>
<comment type="subcellular location">
    <subcellularLocation>
        <location evidence="2">Cytoplasm</location>
    </subcellularLocation>
</comment>
<dbReference type="InterPro" id="IPR051335">
    <property type="entry name" value="Alanyl-tRNA_Editing_Enzymes"/>
</dbReference>
<evidence type="ECO:0000256" key="4">
    <source>
        <dbReference type="ARBA" id="ARBA00022833"/>
    </source>
</evidence>
<dbReference type="RefSeq" id="WP_319837523.1">
    <property type="nucleotide sequence ID" value="NZ_CP137624.1"/>
</dbReference>
<organism evidence="7 8">
    <name type="scientific">Lysinibacillus louembei</name>
    <dbReference type="NCBI Taxonomy" id="1470088"/>
    <lineage>
        <taxon>Bacteria</taxon>
        <taxon>Bacillati</taxon>
        <taxon>Bacillota</taxon>
        <taxon>Bacilli</taxon>
        <taxon>Bacillales</taxon>
        <taxon>Bacillaceae</taxon>
        <taxon>Lysinibacillus</taxon>
    </lineage>
</organism>
<dbReference type="Pfam" id="PF02272">
    <property type="entry name" value="DHHA1"/>
    <property type="match status" value="1"/>
</dbReference>
<dbReference type="PANTHER" id="PTHR43462">
    <property type="entry name" value="ALANYL-TRNA EDITING PROTEIN"/>
    <property type="match status" value="1"/>
</dbReference>
<keyword evidence="4" id="KW-0862">Zinc</keyword>
<dbReference type="PROSITE" id="PS50860">
    <property type="entry name" value="AA_TRNA_LIGASE_II_ALA"/>
    <property type="match status" value="1"/>
</dbReference>
<dbReference type="InterPro" id="IPR003156">
    <property type="entry name" value="DHHA1_dom"/>
</dbReference>
<dbReference type="InterPro" id="IPR018163">
    <property type="entry name" value="Thr/Ala-tRNA-synth_IIc_edit"/>
</dbReference>
<name>A0ABZ0RX81_9BACI</name>
<sequence>MENLLYYVDSTIQQFSAQILHSGNDGRNYVVLSNTAFYPTGGGQPHDTGWLNDVEVVDVEKVDGEIRHYINGKLTLDEVTGKLNWQRRFDHMQQHTGQHILTAAFVELFGFATTSFHLGTGFVSIDLDTATITEEQLQQAEARANEIILENRPIETKWVTKDELAAYNLRKEVAVDEDIRLVIIPDYDYNGCGGTHPTSTGQVSLLKIMTTEKMKKQIRVHFVCGQRVLHELAMRKTVLTDVARQLSVPEEQAATALQKVMETAKATDKTLAEAQETLLQYEAQELLANAQQHIITAHFENRPIQTLQKLTRFITEQDTTAIALLTANNANKLQFVAARGQNVTVSMKNVANSVLPILNGKGGGNDALAQGGGEQTLAGAELLAHMVNALKQ</sequence>
<dbReference type="InterPro" id="IPR018165">
    <property type="entry name" value="Ala-tRNA-synth_IIc_core"/>
</dbReference>
<dbReference type="InterPro" id="IPR009000">
    <property type="entry name" value="Transl_B-barrel_sf"/>
</dbReference>
<feature type="coiled-coil region" evidence="5">
    <location>
        <begin position="257"/>
        <end position="284"/>
    </location>
</feature>
<keyword evidence="3" id="KW-0479">Metal-binding</keyword>
<evidence type="ECO:0000256" key="2">
    <source>
        <dbReference type="ARBA" id="ARBA00004496"/>
    </source>
</evidence>
<evidence type="ECO:0000259" key="6">
    <source>
        <dbReference type="PROSITE" id="PS50860"/>
    </source>
</evidence>
<dbReference type="EMBL" id="CP137624">
    <property type="protein sequence ID" value="WPK12849.1"/>
    <property type="molecule type" value="Genomic_DNA"/>
</dbReference>
<reference evidence="7 8" key="1">
    <citation type="submission" date="2023-09" db="EMBL/GenBank/DDBJ databases">
        <authorList>
            <person name="Page C.A."/>
            <person name="Perez-Diaz I.M."/>
        </authorList>
    </citation>
    <scope>NUCLEOTIDE SEQUENCE [LARGE SCALE GENOMIC DNA]</scope>
    <source>
        <strain evidence="7 8">Ll15</strain>
    </source>
</reference>
<dbReference type="Gene3D" id="3.10.310.40">
    <property type="match status" value="1"/>
</dbReference>